<name>A0AAE0EDU6_9ROSI</name>
<organism evidence="3 4">
    <name type="scientific">Dipteronia sinensis</name>
    <dbReference type="NCBI Taxonomy" id="43782"/>
    <lineage>
        <taxon>Eukaryota</taxon>
        <taxon>Viridiplantae</taxon>
        <taxon>Streptophyta</taxon>
        <taxon>Embryophyta</taxon>
        <taxon>Tracheophyta</taxon>
        <taxon>Spermatophyta</taxon>
        <taxon>Magnoliopsida</taxon>
        <taxon>eudicotyledons</taxon>
        <taxon>Gunneridae</taxon>
        <taxon>Pentapetalae</taxon>
        <taxon>rosids</taxon>
        <taxon>malvids</taxon>
        <taxon>Sapindales</taxon>
        <taxon>Sapindaceae</taxon>
        <taxon>Hippocastanoideae</taxon>
        <taxon>Acereae</taxon>
        <taxon>Dipteronia</taxon>
    </lineage>
</organism>
<evidence type="ECO:0000313" key="3">
    <source>
        <dbReference type="EMBL" id="KAK3222805.1"/>
    </source>
</evidence>
<feature type="region of interest" description="Disordered" evidence="1">
    <location>
        <begin position="1"/>
        <end position="23"/>
    </location>
</feature>
<sequence>MSEREVLSIEEESKQSYEKEKKSEPQQYWPDLQKDLVSLILEKLPWSERLRLSLVCKTWKECFHEIKNTHEFLPWIMCYKWHAINYGRVESICKVADPFAQKCFTVEEEEATNGTEREIFVSAVPCTSSHGWVLFVRFWLVFSREPNVNQTRLN</sequence>
<dbReference type="Gene3D" id="1.20.1280.50">
    <property type="match status" value="1"/>
</dbReference>
<dbReference type="SMART" id="SM00256">
    <property type="entry name" value="FBOX"/>
    <property type="match status" value="1"/>
</dbReference>
<protein>
    <recommendedName>
        <fullName evidence="2">F-box domain-containing protein</fullName>
    </recommendedName>
</protein>
<reference evidence="3" key="1">
    <citation type="journal article" date="2023" name="Plant J.">
        <title>Genome sequences and population genomics provide insights into the demographic history, inbreeding, and mutation load of two 'living fossil' tree species of Dipteronia.</title>
        <authorList>
            <person name="Feng Y."/>
            <person name="Comes H.P."/>
            <person name="Chen J."/>
            <person name="Zhu S."/>
            <person name="Lu R."/>
            <person name="Zhang X."/>
            <person name="Li P."/>
            <person name="Qiu J."/>
            <person name="Olsen K.M."/>
            <person name="Qiu Y."/>
        </authorList>
    </citation>
    <scope>NUCLEOTIDE SEQUENCE</scope>
    <source>
        <strain evidence="3">NBL</strain>
    </source>
</reference>
<keyword evidence="4" id="KW-1185">Reference proteome</keyword>
<dbReference type="Pfam" id="PF00646">
    <property type="entry name" value="F-box"/>
    <property type="match status" value="1"/>
</dbReference>
<feature type="domain" description="F-box" evidence="2">
    <location>
        <begin position="32"/>
        <end position="72"/>
    </location>
</feature>
<dbReference type="SUPFAM" id="SSF81383">
    <property type="entry name" value="F-box domain"/>
    <property type="match status" value="1"/>
</dbReference>
<dbReference type="EMBL" id="JANJYJ010000003">
    <property type="protein sequence ID" value="KAK3222805.1"/>
    <property type="molecule type" value="Genomic_DNA"/>
</dbReference>
<dbReference type="InterPro" id="IPR001810">
    <property type="entry name" value="F-box_dom"/>
</dbReference>
<dbReference type="AlphaFoldDB" id="A0AAE0EDU6"/>
<dbReference type="Proteomes" id="UP001281410">
    <property type="component" value="Unassembled WGS sequence"/>
</dbReference>
<evidence type="ECO:0000259" key="2">
    <source>
        <dbReference type="SMART" id="SM00256"/>
    </source>
</evidence>
<comment type="caution">
    <text evidence="3">The sequence shown here is derived from an EMBL/GenBank/DDBJ whole genome shotgun (WGS) entry which is preliminary data.</text>
</comment>
<dbReference type="InterPro" id="IPR036047">
    <property type="entry name" value="F-box-like_dom_sf"/>
</dbReference>
<evidence type="ECO:0000256" key="1">
    <source>
        <dbReference type="SAM" id="MobiDB-lite"/>
    </source>
</evidence>
<gene>
    <name evidence="3" type="ORF">Dsin_009830</name>
</gene>
<evidence type="ECO:0000313" key="4">
    <source>
        <dbReference type="Proteomes" id="UP001281410"/>
    </source>
</evidence>
<proteinExistence type="predicted"/>
<accession>A0AAE0EDU6</accession>